<evidence type="ECO:0000313" key="2">
    <source>
        <dbReference type="EMBL" id="MBP1950251.1"/>
    </source>
</evidence>
<dbReference type="RefSeq" id="WP_209481725.1">
    <property type="nucleotide sequence ID" value="NZ_JAGGKK010000020.1"/>
</dbReference>
<sequence>MKAGKVLKDMRGRKGLSQENLANDLYISQQLVSKLEGNERDLTKDLAKSSVTYYDDAEYGFHVARETAEDYITPLTNSGKAIEWHRLALEEVFKQEAVEAIDRFNEVSLIKPPQHADESELKQIEDSAKELLDVQASINSFLTCLEQEYSISIKACMKNRIPTWKARGWIK</sequence>
<accession>A0ABS4HH58</accession>
<proteinExistence type="predicted"/>
<gene>
    <name evidence="2" type="ORF">J2Z82_003208</name>
</gene>
<dbReference type="PROSITE" id="PS50943">
    <property type="entry name" value="HTH_CROC1"/>
    <property type="match status" value="1"/>
</dbReference>
<dbReference type="SUPFAM" id="SSF47413">
    <property type="entry name" value="lambda repressor-like DNA-binding domains"/>
    <property type="match status" value="1"/>
</dbReference>
<dbReference type="Gene3D" id="1.10.260.40">
    <property type="entry name" value="lambda repressor-like DNA-binding domains"/>
    <property type="match status" value="1"/>
</dbReference>
<protein>
    <submittedName>
        <fullName evidence="2">Transcriptional regulator with XRE-family HTH domain</fullName>
    </submittedName>
</protein>
<dbReference type="InterPro" id="IPR001387">
    <property type="entry name" value="Cro/C1-type_HTH"/>
</dbReference>
<keyword evidence="3" id="KW-1185">Reference proteome</keyword>
<dbReference type="InterPro" id="IPR010982">
    <property type="entry name" value="Lambda_DNA-bd_dom_sf"/>
</dbReference>
<dbReference type="Proteomes" id="UP001519328">
    <property type="component" value="Unassembled WGS sequence"/>
</dbReference>
<evidence type="ECO:0000313" key="3">
    <source>
        <dbReference type="Proteomes" id="UP001519328"/>
    </source>
</evidence>
<organism evidence="2 3">
    <name type="scientific">Virgibacillus litoralis</name>
    <dbReference type="NCBI Taxonomy" id="578221"/>
    <lineage>
        <taxon>Bacteria</taxon>
        <taxon>Bacillati</taxon>
        <taxon>Bacillota</taxon>
        <taxon>Bacilli</taxon>
        <taxon>Bacillales</taxon>
        <taxon>Bacillaceae</taxon>
        <taxon>Virgibacillus</taxon>
    </lineage>
</organism>
<comment type="caution">
    <text evidence="2">The sequence shown here is derived from an EMBL/GenBank/DDBJ whole genome shotgun (WGS) entry which is preliminary data.</text>
</comment>
<dbReference type="EMBL" id="JAGGKK010000020">
    <property type="protein sequence ID" value="MBP1950251.1"/>
    <property type="molecule type" value="Genomic_DNA"/>
</dbReference>
<evidence type="ECO:0000259" key="1">
    <source>
        <dbReference type="PROSITE" id="PS50943"/>
    </source>
</evidence>
<name>A0ABS4HH58_9BACI</name>
<dbReference type="CDD" id="cd00093">
    <property type="entry name" value="HTH_XRE"/>
    <property type="match status" value="1"/>
</dbReference>
<feature type="domain" description="HTH cro/C1-type" evidence="1">
    <location>
        <begin position="7"/>
        <end position="48"/>
    </location>
</feature>
<reference evidence="2 3" key="1">
    <citation type="submission" date="2021-03" db="EMBL/GenBank/DDBJ databases">
        <title>Genomic Encyclopedia of Type Strains, Phase IV (KMG-IV): sequencing the most valuable type-strain genomes for metagenomic binning, comparative biology and taxonomic classification.</title>
        <authorList>
            <person name="Goeker M."/>
        </authorList>
    </citation>
    <scope>NUCLEOTIDE SEQUENCE [LARGE SCALE GENOMIC DNA]</scope>
    <source>
        <strain evidence="2 3">DSM 21085</strain>
    </source>
</reference>